<dbReference type="InterPro" id="IPR003599">
    <property type="entry name" value="Ig_sub"/>
</dbReference>
<dbReference type="AlphaFoldDB" id="A0A9Q0XF11"/>
<dbReference type="PROSITE" id="PS50835">
    <property type="entry name" value="IG_LIKE"/>
    <property type="match status" value="3"/>
</dbReference>
<evidence type="ECO:0000259" key="7">
    <source>
        <dbReference type="PROSITE" id="PS50835"/>
    </source>
</evidence>
<evidence type="ECO:0000256" key="6">
    <source>
        <dbReference type="SAM" id="SignalP"/>
    </source>
</evidence>
<dbReference type="InterPro" id="IPR051287">
    <property type="entry name" value="TCR_variable_region"/>
</dbReference>
<dbReference type="InterPro" id="IPR007110">
    <property type="entry name" value="Ig-like_dom"/>
</dbReference>
<evidence type="ECO:0000256" key="5">
    <source>
        <dbReference type="ARBA" id="ARBA00043266"/>
    </source>
</evidence>
<feature type="domain" description="Ig-like" evidence="7">
    <location>
        <begin position="277"/>
        <end position="386"/>
    </location>
</feature>
<dbReference type="OrthoDB" id="9047495at2759"/>
<dbReference type="GO" id="GO:0042101">
    <property type="term" value="C:T cell receptor complex"/>
    <property type="evidence" value="ECO:0007669"/>
    <property type="project" value="UniProtKB-KW"/>
</dbReference>
<proteinExistence type="predicted"/>
<keyword evidence="5" id="KW-0391">Immunity</keyword>
<dbReference type="PANTHER" id="PTHR19367:SF18">
    <property type="entry name" value="T CELL RECEPTOR ALPHA VARIABLE 16"/>
    <property type="match status" value="1"/>
</dbReference>
<evidence type="ECO:0000256" key="1">
    <source>
        <dbReference type="ARBA" id="ARBA00022729"/>
    </source>
</evidence>
<name>A0A9Q0XF11_9SAUR</name>
<dbReference type="Proteomes" id="UP001142489">
    <property type="component" value="Unassembled WGS sequence"/>
</dbReference>
<gene>
    <name evidence="8" type="ORF">JRQ81_004366</name>
</gene>
<evidence type="ECO:0000256" key="2">
    <source>
        <dbReference type="ARBA" id="ARBA00023130"/>
    </source>
</evidence>
<dbReference type="GO" id="GO:0002250">
    <property type="term" value="P:adaptive immune response"/>
    <property type="evidence" value="ECO:0007669"/>
    <property type="project" value="UniProtKB-KW"/>
</dbReference>
<keyword evidence="4" id="KW-0393">Immunoglobulin domain</keyword>
<keyword evidence="9" id="KW-1185">Reference proteome</keyword>
<dbReference type="Pfam" id="PF07686">
    <property type="entry name" value="V-set"/>
    <property type="match status" value="3"/>
</dbReference>
<keyword evidence="3" id="KW-0675">Receptor</keyword>
<feature type="domain" description="Ig-like" evidence="7">
    <location>
        <begin position="170"/>
        <end position="268"/>
    </location>
</feature>
<feature type="chain" id="PRO_5040412627" description="Ig-like domain-containing protein" evidence="6">
    <location>
        <begin position="20"/>
        <end position="407"/>
    </location>
</feature>
<dbReference type="Gene3D" id="2.60.40.10">
    <property type="entry name" value="Immunoglobulins"/>
    <property type="match status" value="3"/>
</dbReference>
<accession>A0A9Q0XF11</accession>
<dbReference type="SMART" id="SM00406">
    <property type="entry name" value="IGv"/>
    <property type="match status" value="3"/>
</dbReference>
<keyword evidence="2" id="KW-1064">Adaptive immunity</keyword>
<organism evidence="8 9">
    <name type="scientific">Phrynocephalus forsythii</name>
    <dbReference type="NCBI Taxonomy" id="171643"/>
    <lineage>
        <taxon>Eukaryota</taxon>
        <taxon>Metazoa</taxon>
        <taxon>Chordata</taxon>
        <taxon>Craniata</taxon>
        <taxon>Vertebrata</taxon>
        <taxon>Euteleostomi</taxon>
        <taxon>Lepidosauria</taxon>
        <taxon>Squamata</taxon>
        <taxon>Bifurcata</taxon>
        <taxon>Unidentata</taxon>
        <taxon>Episquamata</taxon>
        <taxon>Toxicofera</taxon>
        <taxon>Iguania</taxon>
        <taxon>Acrodonta</taxon>
        <taxon>Agamidae</taxon>
        <taxon>Agaminae</taxon>
        <taxon>Phrynocephalus</taxon>
    </lineage>
</organism>
<comment type="caution">
    <text evidence="8">The sequence shown here is derived from an EMBL/GenBank/DDBJ whole genome shotgun (WGS) entry which is preliminary data.</text>
</comment>
<evidence type="ECO:0000256" key="3">
    <source>
        <dbReference type="ARBA" id="ARBA00023170"/>
    </source>
</evidence>
<dbReference type="EMBL" id="JAPFRF010000012">
    <property type="protein sequence ID" value="KAJ7313097.1"/>
    <property type="molecule type" value="Genomic_DNA"/>
</dbReference>
<evidence type="ECO:0000313" key="8">
    <source>
        <dbReference type="EMBL" id="KAJ7313097.1"/>
    </source>
</evidence>
<dbReference type="PANTHER" id="PTHR19367">
    <property type="entry name" value="T-CELL RECEPTOR ALPHA CHAIN V REGION"/>
    <property type="match status" value="1"/>
</dbReference>
<reference evidence="8" key="1">
    <citation type="journal article" date="2023" name="DNA Res.">
        <title>Chromosome-level genome assembly of Phrynocephalus forsythii using third-generation DNA sequencing and Hi-C analysis.</title>
        <authorList>
            <person name="Qi Y."/>
            <person name="Zhao W."/>
            <person name="Zhao Y."/>
            <person name="Niu C."/>
            <person name="Cao S."/>
            <person name="Zhang Y."/>
        </authorList>
    </citation>
    <scope>NUCLEOTIDE SEQUENCE</scope>
    <source>
        <tissue evidence="8">Muscle</tissue>
    </source>
</reference>
<dbReference type="InterPro" id="IPR036179">
    <property type="entry name" value="Ig-like_dom_sf"/>
</dbReference>
<dbReference type="SUPFAM" id="SSF48726">
    <property type="entry name" value="Immunoglobulin"/>
    <property type="match status" value="3"/>
</dbReference>
<sequence>MITLVIVVLSALALDGTHGESVFQSERLVTVRAGQPVFLPCHYESAFSDAANTLFWYKQGSPGGLQHLLSSYDILNAETRKERKGFSAEKKAKSYNLTKDAAELSDSAVYFCALSDTVERTARKAVQKPMQRQSQNSRPAQHALECDAVLLSYQVCTRRIQLANELRHSPEGFFLCRAKTVTQDAVVVGSDGKGLNLSCHHPSSSTADTFLWYRQFPKEGPQLVSSGYKGREKSAELDGVYLIISEDRKSSVLSFTGVSLQDAAVYYCALVDTLFHPGASWSDSVFQALSHVDIQDGENVTLPCNFTTLSSTPYLFWYRQHRDKAPQWILTAYKTTSKNKPFAEGKFSTILDLEKKTVPLTITGISLQEEAIYYCALSPTMRLSRSCVRTKSGSEMLRVKACLGRNP</sequence>
<dbReference type="SMART" id="SM00409">
    <property type="entry name" value="IG"/>
    <property type="match status" value="3"/>
</dbReference>
<protein>
    <recommendedName>
        <fullName evidence="7">Ig-like domain-containing protein</fullName>
    </recommendedName>
</protein>
<keyword evidence="5" id="KW-1279">T cell receptor</keyword>
<dbReference type="InterPro" id="IPR013106">
    <property type="entry name" value="Ig_V-set"/>
</dbReference>
<dbReference type="InterPro" id="IPR013783">
    <property type="entry name" value="Ig-like_fold"/>
</dbReference>
<feature type="signal peptide" evidence="6">
    <location>
        <begin position="1"/>
        <end position="19"/>
    </location>
</feature>
<keyword evidence="1 6" id="KW-0732">Signal</keyword>
<feature type="domain" description="Ig-like" evidence="7">
    <location>
        <begin position="20"/>
        <end position="123"/>
    </location>
</feature>
<evidence type="ECO:0000256" key="4">
    <source>
        <dbReference type="ARBA" id="ARBA00023319"/>
    </source>
</evidence>
<evidence type="ECO:0000313" key="9">
    <source>
        <dbReference type="Proteomes" id="UP001142489"/>
    </source>
</evidence>